<accession>A0A0C3PGY8</accession>
<dbReference type="AlphaFoldDB" id="A0A0C3PGY8"/>
<gene>
    <name evidence="2" type="ORF">M404DRAFT_136304</name>
</gene>
<sequence length="666" mass="74387">MPLRGSNKAPKFSGCTEDITHYLEDVKQLCIEASLDTGKDKIHWVIHYADHNEAEFWSTLDTATDGFNDWDAFSKELLNYYPGALVKDRCYTKADLKTLLYHQVQKLMGSLEDLGKYVREFRRILGLIQKKKKLPEDYINKKFLEGFPLRFRNSLLTRLQLSDLDHDIDEPWEFDIVYKHANYLLSGAKRNLPQPDSSALFPQNSAPSSSPAIPTILKREYVHVAQQPIPTPPPQQGQEGQFCRSFNPRCFFCGGTDGHRTAECALCHEYVQAGKCSLIGGRVFMPDGSDIPRTAAGRNFKEKIDNFLAMRDSIIASANLVSVQRPSQQSTSSRGHETPPHLVSTMFSSNEDVSEYQVDLHPSSYLVDENLEEDADEEDQRALARAYAQVEELKNAIKKKKTACFDSIEVPVHPNPASSSEAPTAGKTLVAPNLTDPRKLKPSTNSAPQFRYQSSFDEAAATKRIVNQVLDAKMEISTKDLLAVSPEIRKQIRELAATKKITIGSLETASDMTPSAAWASYEQYWVRDTEGKCVGLATAPLHAVDGILMDKLHVECILDSGCQVVALRRELWEALEAPLHTDMTMTLEAANQSKESTLGVIENATLRIGNVEAHLQIQVVDRTPFDLLLGRPFFCLLSSVLHDFPDGEQSLEICDPNSGKQVLILT</sequence>
<dbReference type="HOGENOM" id="CLU_003921_2_1_1"/>
<dbReference type="InParanoid" id="A0A0C3PGY8"/>
<evidence type="ECO:0000256" key="1">
    <source>
        <dbReference type="SAM" id="MobiDB-lite"/>
    </source>
</evidence>
<dbReference type="InterPro" id="IPR021109">
    <property type="entry name" value="Peptidase_aspartic_dom_sf"/>
</dbReference>
<dbReference type="OrthoDB" id="3195134at2759"/>
<dbReference type="Pfam" id="PF13650">
    <property type="entry name" value="Asp_protease_2"/>
    <property type="match status" value="1"/>
</dbReference>
<dbReference type="Gene3D" id="2.40.70.10">
    <property type="entry name" value="Acid Proteases"/>
    <property type="match status" value="1"/>
</dbReference>
<keyword evidence="3" id="KW-1185">Reference proteome</keyword>
<reference evidence="3" key="2">
    <citation type="submission" date="2015-01" db="EMBL/GenBank/DDBJ databases">
        <title>Evolutionary Origins and Diversification of the Mycorrhizal Mutualists.</title>
        <authorList>
            <consortium name="DOE Joint Genome Institute"/>
            <consortium name="Mycorrhizal Genomics Consortium"/>
            <person name="Kohler A."/>
            <person name="Kuo A."/>
            <person name="Nagy L.G."/>
            <person name="Floudas D."/>
            <person name="Copeland A."/>
            <person name="Barry K.W."/>
            <person name="Cichocki N."/>
            <person name="Veneault-Fourrey C."/>
            <person name="LaButti K."/>
            <person name="Lindquist E.A."/>
            <person name="Lipzen A."/>
            <person name="Lundell T."/>
            <person name="Morin E."/>
            <person name="Murat C."/>
            <person name="Riley R."/>
            <person name="Ohm R."/>
            <person name="Sun H."/>
            <person name="Tunlid A."/>
            <person name="Henrissat B."/>
            <person name="Grigoriev I.V."/>
            <person name="Hibbett D.S."/>
            <person name="Martin F."/>
        </authorList>
    </citation>
    <scope>NUCLEOTIDE SEQUENCE [LARGE SCALE GENOMIC DNA]</scope>
    <source>
        <strain evidence="3">Marx 270</strain>
    </source>
</reference>
<dbReference type="STRING" id="870435.A0A0C3PGY8"/>
<feature type="compositionally biased region" description="Polar residues" evidence="1">
    <location>
        <begin position="323"/>
        <end position="333"/>
    </location>
</feature>
<protein>
    <recommendedName>
        <fullName evidence="4">CCHC-type domain-containing protein</fullName>
    </recommendedName>
</protein>
<proteinExistence type="predicted"/>
<feature type="region of interest" description="Disordered" evidence="1">
    <location>
        <begin position="323"/>
        <end position="344"/>
    </location>
</feature>
<name>A0A0C3PGY8_PISTI</name>
<organism evidence="2 3">
    <name type="scientific">Pisolithus tinctorius Marx 270</name>
    <dbReference type="NCBI Taxonomy" id="870435"/>
    <lineage>
        <taxon>Eukaryota</taxon>
        <taxon>Fungi</taxon>
        <taxon>Dikarya</taxon>
        <taxon>Basidiomycota</taxon>
        <taxon>Agaricomycotina</taxon>
        <taxon>Agaricomycetes</taxon>
        <taxon>Agaricomycetidae</taxon>
        <taxon>Boletales</taxon>
        <taxon>Sclerodermatineae</taxon>
        <taxon>Pisolithaceae</taxon>
        <taxon>Pisolithus</taxon>
    </lineage>
</organism>
<evidence type="ECO:0000313" key="3">
    <source>
        <dbReference type="Proteomes" id="UP000054217"/>
    </source>
</evidence>
<evidence type="ECO:0008006" key="4">
    <source>
        <dbReference type="Google" id="ProtNLM"/>
    </source>
</evidence>
<feature type="region of interest" description="Disordered" evidence="1">
    <location>
        <begin position="415"/>
        <end position="447"/>
    </location>
</feature>
<dbReference type="SUPFAM" id="SSF50630">
    <property type="entry name" value="Acid proteases"/>
    <property type="match status" value="1"/>
</dbReference>
<dbReference type="EMBL" id="KN831960">
    <property type="protein sequence ID" value="KIO07244.1"/>
    <property type="molecule type" value="Genomic_DNA"/>
</dbReference>
<reference evidence="2 3" key="1">
    <citation type="submission" date="2014-04" db="EMBL/GenBank/DDBJ databases">
        <authorList>
            <consortium name="DOE Joint Genome Institute"/>
            <person name="Kuo A."/>
            <person name="Kohler A."/>
            <person name="Costa M.D."/>
            <person name="Nagy L.G."/>
            <person name="Floudas D."/>
            <person name="Copeland A."/>
            <person name="Barry K.W."/>
            <person name="Cichocki N."/>
            <person name="Veneault-Fourrey C."/>
            <person name="LaButti K."/>
            <person name="Lindquist E.A."/>
            <person name="Lipzen A."/>
            <person name="Lundell T."/>
            <person name="Morin E."/>
            <person name="Murat C."/>
            <person name="Sun H."/>
            <person name="Tunlid A."/>
            <person name="Henrissat B."/>
            <person name="Grigoriev I.V."/>
            <person name="Hibbett D.S."/>
            <person name="Martin F."/>
            <person name="Nordberg H.P."/>
            <person name="Cantor M.N."/>
            <person name="Hua S.X."/>
        </authorList>
    </citation>
    <scope>NUCLEOTIDE SEQUENCE [LARGE SCALE GENOMIC DNA]</scope>
    <source>
        <strain evidence="2 3">Marx 270</strain>
    </source>
</reference>
<dbReference type="CDD" id="cd00303">
    <property type="entry name" value="retropepsin_like"/>
    <property type="match status" value="1"/>
</dbReference>
<dbReference type="Proteomes" id="UP000054217">
    <property type="component" value="Unassembled WGS sequence"/>
</dbReference>
<evidence type="ECO:0000313" key="2">
    <source>
        <dbReference type="EMBL" id="KIO07244.1"/>
    </source>
</evidence>